<gene>
    <name evidence="4" type="ORF">FDP41_002332</name>
</gene>
<keyword evidence="2" id="KW-1133">Transmembrane helix</keyword>
<sequence length="335" mass="38365">MSQVKNQDNDSPHRQQQEEEPQQHDQLETNVDPKEHPKLVSEEKFLLKIRFSHSGETHSVLLVRGSSTTLQQLIRLIIDQCIMKHESLRNEYSRKPCIRLIHNGRLLTGATHSNALPHHHVNFELLPISVFHIENHSFIHCTFSEKQNHSSSSATNNISLQTPVGAFYQGFDVLLNAGLVREEVNEVRRQFYASRSHLIDMHRRGQLSQNDLYHIEQEWMNESTTTTTPSSSFPNTTTTTTTGMSSTTTRSLTPQQQEQQQQLQEQQRNDRVGNVYTFFLGVLLGFFFGIITVVALLERKALSKRLVLGIQVGVATNIAVSVFRYYYPSLLPYLL</sequence>
<keyword evidence="2" id="KW-0472">Membrane</keyword>
<dbReference type="VEuPathDB" id="AmoebaDB:FDP41_002332"/>
<dbReference type="InterPro" id="IPR045226">
    <property type="entry name" value="Dsc3"/>
</dbReference>
<feature type="region of interest" description="Disordered" evidence="1">
    <location>
        <begin position="1"/>
        <end position="35"/>
    </location>
</feature>
<feature type="region of interest" description="Disordered" evidence="1">
    <location>
        <begin position="223"/>
        <end position="266"/>
    </location>
</feature>
<keyword evidence="2" id="KW-0812">Transmembrane</keyword>
<dbReference type="VEuPathDB" id="AmoebaDB:NfTy_042450"/>
<dbReference type="PANTHER" id="PTHR28049:SF1">
    <property type="entry name" value="DSC E3 UBIQUITIN LIGASE COMPLEX SUBUNIT 3"/>
    <property type="match status" value="1"/>
</dbReference>
<accession>A0A6A5BV23</accession>
<proteinExistence type="predicted"/>
<dbReference type="OrthoDB" id="2556122at2759"/>
<feature type="compositionally biased region" description="Basic and acidic residues" evidence="1">
    <location>
        <begin position="7"/>
        <end position="35"/>
    </location>
</feature>
<dbReference type="RefSeq" id="XP_044563225.1">
    <property type="nucleotide sequence ID" value="XM_044705515.1"/>
</dbReference>
<dbReference type="GO" id="GO:0044695">
    <property type="term" value="C:Dsc E3 ubiquitin ligase complex"/>
    <property type="evidence" value="ECO:0007669"/>
    <property type="project" value="InterPro"/>
</dbReference>
<evidence type="ECO:0000313" key="5">
    <source>
        <dbReference type="Proteomes" id="UP000444721"/>
    </source>
</evidence>
<feature type="transmembrane region" description="Helical" evidence="2">
    <location>
        <begin position="275"/>
        <end position="297"/>
    </location>
</feature>
<dbReference type="Proteomes" id="UP000444721">
    <property type="component" value="Unassembled WGS sequence"/>
</dbReference>
<evidence type="ECO:0000256" key="1">
    <source>
        <dbReference type="SAM" id="MobiDB-lite"/>
    </source>
</evidence>
<keyword evidence="5" id="KW-1185">Reference proteome</keyword>
<dbReference type="VEuPathDB" id="AmoebaDB:NF0007830"/>
<dbReference type="EMBL" id="VFQX01000029">
    <property type="protein sequence ID" value="KAF0978512.1"/>
    <property type="molecule type" value="Genomic_DNA"/>
</dbReference>
<evidence type="ECO:0000259" key="3">
    <source>
        <dbReference type="Pfam" id="PF13373"/>
    </source>
</evidence>
<dbReference type="Pfam" id="PF13373">
    <property type="entry name" value="Dsc3_C"/>
    <property type="match status" value="1"/>
</dbReference>
<organism evidence="4 5">
    <name type="scientific">Naegleria fowleri</name>
    <name type="common">Brain eating amoeba</name>
    <dbReference type="NCBI Taxonomy" id="5763"/>
    <lineage>
        <taxon>Eukaryota</taxon>
        <taxon>Discoba</taxon>
        <taxon>Heterolobosea</taxon>
        <taxon>Tetramitia</taxon>
        <taxon>Eutetramitia</taxon>
        <taxon>Vahlkampfiidae</taxon>
        <taxon>Naegleria</taxon>
    </lineage>
</organism>
<comment type="caution">
    <text evidence="4">The sequence shown here is derived from an EMBL/GenBank/DDBJ whole genome shotgun (WGS) entry which is preliminary data.</text>
</comment>
<name>A0A6A5BV23_NAEFO</name>
<dbReference type="InterPro" id="IPR025390">
    <property type="entry name" value="Dsc3_C"/>
</dbReference>
<feature type="transmembrane region" description="Helical" evidence="2">
    <location>
        <begin position="306"/>
        <end position="327"/>
    </location>
</feature>
<feature type="domain" description="DSC E3 ubiquitin ligase complex subunit 3 C-terminal" evidence="3">
    <location>
        <begin position="169"/>
        <end position="324"/>
    </location>
</feature>
<reference evidence="4 5" key="1">
    <citation type="journal article" date="2019" name="Sci. Rep.">
        <title>Nanopore sequencing improves the draft genome of the human pathogenic amoeba Naegleria fowleri.</title>
        <authorList>
            <person name="Liechti N."/>
            <person name="Schurch N."/>
            <person name="Bruggmann R."/>
            <person name="Wittwer M."/>
        </authorList>
    </citation>
    <scope>NUCLEOTIDE SEQUENCE [LARGE SCALE GENOMIC DNA]</scope>
    <source>
        <strain evidence="4 5">ATCC 30894</strain>
    </source>
</reference>
<dbReference type="PANTHER" id="PTHR28049">
    <property type="entry name" value="TRANSMEMBRANE PROTEIN YOR223W"/>
    <property type="match status" value="1"/>
</dbReference>
<dbReference type="GeneID" id="68109550"/>
<protein>
    <recommendedName>
        <fullName evidence="3">DSC E3 ubiquitin ligase complex subunit 3 C-terminal domain-containing protein</fullName>
    </recommendedName>
</protein>
<dbReference type="GO" id="GO:0005783">
    <property type="term" value="C:endoplasmic reticulum"/>
    <property type="evidence" value="ECO:0007669"/>
    <property type="project" value="TreeGrafter"/>
</dbReference>
<evidence type="ECO:0000256" key="2">
    <source>
        <dbReference type="SAM" id="Phobius"/>
    </source>
</evidence>
<dbReference type="AlphaFoldDB" id="A0A6A5BV23"/>
<evidence type="ECO:0000313" key="4">
    <source>
        <dbReference type="EMBL" id="KAF0978512.1"/>
    </source>
</evidence>